<dbReference type="RefSeq" id="WP_042074281.1">
    <property type="nucleotide sequence ID" value="NZ_BPNS01000027.1"/>
</dbReference>
<evidence type="ECO:0000256" key="5">
    <source>
        <dbReference type="ARBA" id="ARBA00023136"/>
    </source>
</evidence>
<organism evidence="6 7">
    <name type="scientific">Aeromonas caviae</name>
    <name type="common">Aeromonas punctata</name>
    <dbReference type="NCBI Taxonomy" id="648"/>
    <lineage>
        <taxon>Bacteria</taxon>
        <taxon>Pseudomonadati</taxon>
        <taxon>Pseudomonadota</taxon>
        <taxon>Gammaproteobacteria</taxon>
        <taxon>Aeromonadales</taxon>
        <taxon>Aeromonadaceae</taxon>
        <taxon>Aeromonas</taxon>
    </lineage>
</organism>
<dbReference type="Pfam" id="PF01679">
    <property type="entry name" value="Pmp3"/>
    <property type="match status" value="1"/>
</dbReference>
<keyword evidence="3" id="KW-0812">Transmembrane</keyword>
<dbReference type="InterPro" id="IPR000612">
    <property type="entry name" value="PMP3"/>
</dbReference>
<keyword evidence="5" id="KW-0472">Membrane</keyword>
<comment type="similarity">
    <text evidence="2">Belongs to the UPF0057 (PMP3) family.</text>
</comment>
<dbReference type="EMBL" id="CP025706">
    <property type="protein sequence ID" value="AXB05958.1"/>
    <property type="molecule type" value="Genomic_DNA"/>
</dbReference>
<gene>
    <name evidence="6" type="ORF">C1C91_13950</name>
</gene>
<evidence type="ECO:0000256" key="4">
    <source>
        <dbReference type="ARBA" id="ARBA00022989"/>
    </source>
</evidence>
<comment type="subcellular location">
    <subcellularLocation>
        <location evidence="1">Membrane</location>
    </subcellularLocation>
</comment>
<evidence type="ECO:0000313" key="6">
    <source>
        <dbReference type="EMBL" id="AXB05958.1"/>
    </source>
</evidence>
<dbReference type="PANTHER" id="PTHR21659">
    <property type="entry name" value="HYDROPHOBIC PROTEIN RCI2 LOW TEMPERATURE AND SALT RESPONSIVE PROTEIN LTI6 -RELATED"/>
    <property type="match status" value="1"/>
</dbReference>
<sequence>MNNLLKILLAIFLPPVCAFIQVGLSLHFFINIVLTLLGGLPGMVHALWLVVSDKRG</sequence>
<dbReference type="GeneID" id="97859347"/>
<protein>
    <submittedName>
        <fullName evidence="6">YqaE/Pmp3 family membrane protein</fullName>
    </submittedName>
</protein>
<dbReference type="PANTHER" id="PTHR21659:SF42">
    <property type="entry name" value="UPF0057 MEMBRANE PROTEIN ZK632.10-RELATED"/>
    <property type="match status" value="1"/>
</dbReference>
<evidence type="ECO:0000313" key="7">
    <source>
        <dbReference type="Proteomes" id="UP000266778"/>
    </source>
</evidence>
<reference evidence="6" key="1">
    <citation type="journal article" date="2019" name="J Environ">
        <title>Genetic characterization and potential molecular dissemination mechanism of tet (31) gene in Aeromonas caviae from an oxytetracycline wastewater treatment system.</title>
        <authorList>
            <person name="Shi Y."/>
            <person name="Tian Z."/>
            <person name="Leclercq S.O."/>
            <person name="Zhang H."/>
            <person name="Yang M."/>
            <person name="Zhang Y."/>
        </authorList>
    </citation>
    <scope>NUCLEOTIDE SEQUENCE</scope>
    <source>
        <strain evidence="6">T25-39</strain>
    </source>
</reference>
<keyword evidence="4" id="KW-1133">Transmembrane helix</keyword>
<evidence type="ECO:0000256" key="1">
    <source>
        <dbReference type="ARBA" id="ARBA00004370"/>
    </source>
</evidence>
<evidence type="ECO:0000256" key="3">
    <source>
        <dbReference type="ARBA" id="ARBA00022692"/>
    </source>
</evidence>
<name>A0A3S7P882_AERCA</name>
<evidence type="ECO:0000256" key="2">
    <source>
        <dbReference type="ARBA" id="ARBA00009530"/>
    </source>
</evidence>
<dbReference type="Proteomes" id="UP000266778">
    <property type="component" value="Chromosome"/>
</dbReference>
<accession>A0A3S7P882</accession>
<proteinExistence type="inferred from homology"/>
<dbReference type="GO" id="GO:0016020">
    <property type="term" value="C:membrane"/>
    <property type="evidence" value="ECO:0007669"/>
    <property type="project" value="UniProtKB-SubCell"/>
</dbReference>
<dbReference type="AlphaFoldDB" id="A0A3S7P882"/>